<evidence type="ECO:0000313" key="2">
    <source>
        <dbReference type="EMBL" id="KAF0031702.1"/>
    </source>
</evidence>
<name>A0A6A4SN41_SCOMX</name>
<feature type="region of interest" description="Disordered" evidence="1">
    <location>
        <begin position="74"/>
        <end position="177"/>
    </location>
</feature>
<feature type="compositionally biased region" description="Acidic residues" evidence="1">
    <location>
        <begin position="74"/>
        <end position="91"/>
    </location>
</feature>
<dbReference type="EMBL" id="VEVO01000014">
    <property type="protein sequence ID" value="KAF0031702.1"/>
    <property type="molecule type" value="Genomic_DNA"/>
</dbReference>
<evidence type="ECO:0000313" key="3">
    <source>
        <dbReference type="Proteomes" id="UP000438429"/>
    </source>
</evidence>
<proteinExistence type="predicted"/>
<feature type="compositionally biased region" description="Acidic residues" evidence="1">
    <location>
        <begin position="98"/>
        <end position="158"/>
    </location>
</feature>
<feature type="region of interest" description="Disordered" evidence="1">
    <location>
        <begin position="11"/>
        <end position="43"/>
    </location>
</feature>
<gene>
    <name evidence="2" type="ORF">F2P81_016257</name>
</gene>
<protein>
    <submittedName>
        <fullName evidence="2">Uncharacterized protein</fullName>
    </submittedName>
</protein>
<accession>A0A6A4SN41</accession>
<dbReference type="AlphaFoldDB" id="A0A6A4SN41"/>
<sequence length="177" mass="19805">MMDPLNTVVKVSKFRNGPTGPTGPVTCRGDPEMDPLDPGPLDQDALDLELQLLRQVAQALVDNPAEDGLLEVLAEDFPDYIPSDEEEESEGDGQQLMESDEEDESEEDGQQLMESDEEDESEEDGQQLMESVEEDESEEDGQQLMESDEEDESEEEFWGDYVSVDSGYCSLSDHEEE</sequence>
<comment type="caution">
    <text evidence="2">The sequence shown here is derived from an EMBL/GenBank/DDBJ whole genome shotgun (WGS) entry which is preliminary data.</text>
</comment>
<reference evidence="2 3" key="1">
    <citation type="submission" date="2019-06" db="EMBL/GenBank/DDBJ databases">
        <title>Draft genomes of female and male turbot (Scophthalmus maximus).</title>
        <authorList>
            <person name="Xu H."/>
            <person name="Xu X.-W."/>
            <person name="Shao C."/>
            <person name="Chen S."/>
        </authorList>
    </citation>
    <scope>NUCLEOTIDE SEQUENCE [LARGE SCALE GENOMIC DNA]</scope>
    <source>
        <strain evidence="2">Ysfricsl-2016a</strain>
        <tissue evidence="2">Blood</tissue>
    </source>
</reference>
<organism evidence="2 3">
    <name type="scientific">Scophthalmus maximus</name>
    <name type="common">Turbot</name>
    <name type="synonym">Psetta maxima</name>
    <dbReference type="NCBI Taxonomy" id="52904"/>
    <lineage>
        <taxon>Eukaryota</taxon>
        <taxon>Metazoa</taxon>
        <taxon>Chordata</taxon>
        <taxon>Craniata</taxon>
        <taxon>Vertebrata</taxon>
        <taxon>Euteleostomi</taxon>
        <taxon>Actinopterygii</taxon>
        <taxon>Neopterygii</taxon>
        <taxon>Teleostei</taxon>
        <taxon>Neoteleostei</taxon>
        <taxon>Acanthomorphata</taxon>
        <taxon>Carangaria</taxon>
        <taxon>Pleuronectiformes</taxon>
        <taxon>Pleuronectoidei</taxon>
        <taxon>Scophthalmidae</taxon>
        <taxon>Scophthalmus</taxon>
    </lineage>
</organism>
<evidence type="ECO:0000256" key="1">
    <source>
        <dbReference type="SAM" id="MobiDB-lite"/>
    </source>
</evidence>
<dbReference type="Proteomes" id="UP000438429">
    <property type="component" value="Unassembled WGS sequence"/>
</dbReference>